<keyword evidence="1" id="KW-0143">Chaperone</keyword>
<dbReference type="GO" id="GO:0005634">
    <property type="term" value="C:nucleus"/>
    <property type="evidence" value="ECO:0007669"/>
    <property type="project" value="TreeGrafter"/>
</dbReference>
<evidence type="ECO:0000256" key="2">
    <source>
        <dbReference type="ARBA" id="ARBA00043974"/>
    </source>
</evidence>
<dbReference type="GO" id="GO:0043248">
    <property type="term" value="P:proteasome assembly"/>
    <property type="evidence" value="ECO:0007669"/>
    <property type="project" value="InterPro"/>
</dbReference>
<sequence length="160" mass="17845">MSSTSQAQSQPEPSYALVPPSYAAHTSTSSNSSTSHPVYTGIHDTMRHGLKNVLHEVSTNSHHPVQNRLENWEATRDNLKLTMQRNIHGLGAPAHTLMERKIVSYNPAFDPTRSSNSISKLHLDILNGDDERIEPRDFLPSEISANIPSMHTVMERRLGL</sequence>
<keyword evidence="4" id="KW-0647">Proteasome</keyword>
<reference evidence="5" key="3">
    <citation type="submission" date="2018-08" db="EMBL/GenBank/DDBJ databases">
        <authorList>
            <person name="Guldener U."/>
        </authorList>
    </citation>
    <scope>NUCLEOTIDE SEQUENCE</scope>
    <source>
        <strain evidence="5">UB2</strain>
    </source>
</reference>
<accession>A0A1K0G0P8</accession>
<dbReference type="EMBL" id="LT558120">
    <property type="protein sequence ID" value="SAM79718.1"/>
    <property type="molecule type" value="Genomic_DNA"/>
</dbReference>
<name>A0A1K0G0P8_9BASI</name>
<organism evidence="4 6">
    <name type="scientific">Ustilago bromivora</name>
    <dbReference type="NCBI Taxonomy" id="307758"/>
    <lineage>
        <taxon>Eukaryota</taxon>
        <taxon>Fungi</taxon>
        <taxon>Dikarya</taxon>
        <taxon>Basidiomycota</taxon>
        <taxon>Ustilaginomycotina</taxon>
        <taxon>Ustilaginomycetes</taxon>
        <taxon>Ustilaginales</taxon>
        <taxon>Ustilaginaceae</taxon>
        <taxon>Ustilago</taxon>
    </lineage>
</organism>
<dbReference type="Pfam" id="PF05348">
    <property type="entry name" value="UMP1"/>
    <property type="match status" value="1"/>
</dbReference>
<evidence type="ECO:0000313" key="4">
    <source>
        <dbReference type="EMBL" id="SAM79718.1"/>
    </source>
</evidence>
<evidence type="ECO:0000256" key="3">
    <source>
        <dbReference type="SAM" id="MobiDB-lite"/>
    </source>
</evidence>
<keyword evidence="7" id="KW-1185">Reference proteome</keyword>
<protein>
    <submittedName>
        <fullName evidence="5">Related to UMP1 - proteasome maturation factor</fullName>
    </submittedName>
    <submittedName>
        <fullName evidence="4">Related to UMP1-proteasome maturation factor</fullName>
    </submittedName>
</protein>
<comment type="similarity">
    <text evidence="2">Belongs to the POMP/UMP1 family.</text>
</comment>
<dbReference type="AlphaFoldDB" id="A0A1K0G0P8"/>
<evidence type="ECO:0000256" key="1">
    <source>
        <dbReference type="ARBA" id="ARBA00023186"/>
    </source>
</evidence>
<dbReference type="GO" id="GO:0005737">
    <property type="term" value="C:cytoplasm"/>
    <property type="evidence" value="ECO:0007669"/>
    <property type="project" value="TreeGrafter"/>
</dbReference>
<evidence type="ECO:0000313" key="7">
    <source>
        <dbReference type="Proteomes" id="UP000658997"/>
    </source>
</evidence>
<proteinExistence type="inferred from homology"/>
<dbReference type="Proteomes" id="UP000179920">
    <property type="component" value="Chromosome IV"/>
</dbReference>
<dbReference type="PANTHER" id="PTHR12828">
    <property type="entry name" value="PROTEASOME MATURATION PROTEIN UMP1"/>
    <property type="match status" value="1"/>
</dbReference>
<dbReference type="EMBL" id="ULHB01000038">
    <property type="protein sequence ID" value="SYW78289.1"/>
    <property type="molecule type" value="Genomic_DNA"/>
</dbReference>
<feature type="compositionally biased region" description="Polar residues" evidence="3">
    <location>
        <begin position="1"/>
        <end position="12"/>
    </location>
</feature>
<dbReference type="GO" id="GO:0000502">
    <property type="term" value="C:proteasome complex"/>
    <property type="evidence" value="ECO:0007669"/>
    <property type="project" value="UniProtKB-KW"/>
</dbReference>
<feature type="compositionally biased region" description="Low complexity" evidence="3">
    <location>
        <begin position="26"/>
        <end position="35"/>
    </location>
</feature>
<dbReference type="Proteomes" id="UP000658997">
    <property type="component" value="Unassembled WGS sequence"/>
</dbReference>
<dbReference type="PANTHER" id="PTHR12828:SF3">
    <property type="entry name" value="PROTEASOME MATURATION PROTEIN"/>
    <property type="match status" value="1"/>
</dbReference>
<reference evidence="4" key="2">
    <citation type="submission" date="2016-04" db="EMBL/GenBank/DDBJ databases">
        <authorList>
            <person name="Evans L.H."/>
            <person name="Alamgir A."/>
            <person name="Owens N."/>
            <person name="Weber N.D."/>
            <person name="Virtaneva K."/>
            <person name="Barbian K."/>
            <person name="Babar A."/>
            <person name="Rosenke K."/>
        </authorList>
    </citation>
    <scope>NUCLEOTIDE SEQUENCE</scope>
    <source>
        <strain evidence="4">UB2112</strain>
    </source>
</reference>
<reference evidence="6" key="1">
    <citation type="submission" date="2016-04" db="EMBL/GenBank/DDBJ databases">
        <authorList>
            <person name="Guldener U."/>
            <person name="Guldener U."/>
        </authorList>
    </citation>
    <scope>NUCLEOTIDE SEQUENCE [LARGE SCALE GENOMIC DNA]</scope>
    <source>
        <strain evidence="6">UB2112</strain>
    </source>
</reference>
<gene>
    <name evidence="5" type="ORF">UBRO2_02481</name>
    <name evidence="4" type="ORF">UBRO_02204</name>
</gene>
<feature type="region of interest" description="Disordered" evidence="3">
    <location>
        <begin position="1"/>
        <end position="38"/>
    </location>
</feature>
<evidence type="ECO:0000313" key="6">
    <source>
        <dbReference type="Proteomes" id="UP000179920"/>
    </source>
</evidence>
<dbReference type="OrthoDB" id="15001at2759"/>
<dbReference type="InterPro" id="IPR008012">
    <property type="entry name" value="Ump1"/>
</dbReference>
<evidence type="ECO:0000313" key="5">
    <source>
        <dbReference type="EMBL" id="SYW78289.1"/>
    </source>
</evidence>